<keyword evidence="3" id="KW-1185">Reference proteome</keyword>
<feature type="domain" description="NAD-dependent epimerase/dehydratase" evidence="1">
    <location>
        <begin position="7"/>
        <end position="215"/>
    </location>
</feature>
<evidence type="ECO:0000313" key="3">
    <source>
        <dbReference type="Proteomes" id="UP000593892"/>
    </source>
</evidence>
<name>A0A7S7SI60_PALFE</name>
<dbReference type="PANTHER" id="PTHR43245">
    <property type="entry name" value="BIFUNCTIONAL POLYMYXIN RESISTANCE PROTEIN ARNA"/>
    <property type="match status" value="1"/>
</dbReference>
<sequence length="297" mass="32589">MSSARTVLVTGGTGFLGSHLARALNRAGQRVVVLKRAGSDLARLRGLLPEITLHDADGAPLRTIFEAHRVDSIIHTATSYGRRGERPSEILRTNLLLPMELLELAAEFQVGAFFNADTVLPGGLSYYATTKKQFLEYGRRMTADSVTRLVNVKLEHLYGPGDDGTRFIPWLIGAFLGGAASLDLTEGRQRRDFVYVEDVVDAFLLLGERFAEGQMAEEEFEVGTGEAPALAEVVKLVHRLCQARTELRFGTVPYRGDELMCSESNTAALRQLGWRPRVRLEDGLTQTIQAAVCAAAQ</sequence>
<protein>
    <submittedName>
        <fullName evidence="2">NAD-dependent epimerase/dehydratase</fullName>
    </submittedName>
</protein>
<reference evidence="2 3" key="1">
    <citation type="submission" date="2020-10" db="EMBL/GenBank/DDBJ databases">
        <title>Complete genome sequence of Paludibaculum fermentans P105T, a facultatively anaerobic acidobacterium capable of dissimilatory Fe(III) reduction.</title>
        <authorList>
            <person name="Dedysh S.N."/>
            <person name="Beletsky A.V."/>
            <person name="Kulichevskaya I.S."/>
            <person name="Mardanov A.V."/>
            <person name="Ravin N.V."/>
        </authorList>
    </citation>
    <scope>NUCLEOTIDE SEQUENCE [LARGE SCALE GENOMIC DNA]</scope>
    <source>
        <strain evidence="2 3">P105</strain>
    </source>
</reference>
<dbReference type="InterPro" id="IPR050177">
    <property type="entry name" value="Lipid_A_modif_metabolic_enz"/>
</dbReference>
<dbReference type="AlphaFoldDB" id="A0A7S7SI60"/>
<dbReference type="Proteomes" id="UP000593892">
    <property type="component" value="Chromosome"/>
</dbReference>
<accession>A0A7S7SI60</accession>
<organism evidence="2 3">
    <name type="scientific">Paludibaculum fermentans</name>
    <dbReference type="NCBI Taxonomy" id="1473598"/>
    <lineage>
        <taxon>Bacteria</taxon>
        <taxon>Pseudomonadati</taxon>
        <taxon>Acidobacteriota</taxon>
        <taxon>Terriglobia</taxon>
        <taxon>Bryobacterales</taxon>
        <taxon>Bryobacteraceae</taxon>
        <taxon>Paludibaculum</taxon>
    </lineage>
</organism>
<dbReference type="RefSeq" id="WP_194446771.1">
    <property type="nucleotide sequence ID" value="NZ_CP063849.1"/>
</dbReference>
<proteinExistence type="predicted"/>
<evidence type="ECO:0000313" key="2">
    <source>
        <dbReference type="EMBL" id="QOY85101.1"/>
    </source>
</evidence>
<dbReference type="PANTHER" id="PTHR43245:SF13">
    <property type="entry name" value="UDP-D-APIOSE_UDP-D-XYLOSE SYNTHASE 2"/>
    <property type="match status" value="1"/>
</dbReference>
<gene>
    <name evidence="2" type="ORF">IRI77_19890</name>
</gene>
<dbReference type="KEGG" id="pfer:IRI77_19890"/>
<dbReference type="Pfam" id="PF01370">
    <property type="entry name" value="Epimerase"/>
    <property type="match status" value="1"/>
</dbReference>
<dbReference type="EMBL" id="CP063849">
    <property type="protein sequence ID" value="QOY85101.1"/>
    <property type="molecule type" value="Genomic_DNA"/>
</dbReference>
<dbReference type="InterPro" id="IPR001509">
    <property type="entry name" value="Epimerase_deHydtase"/>
</dbReference>
<dbReference type="InterPro" id="IPR036291">
    <property type="entry name" value="NAD(P)-bd_dom_sf"/>
</dbReference>
<evidence type="ECO:0000259" key="1">
    <source>
        <dbReference type="Pfam" id="PF01370"/>
    </source>
</evidence>
<dbReference type="SUPFAM" id="SSF51735">
    <property type="entry name" value="NAD(P)-binding Rossmann-fold domains"/>
    <property type="match status" value="1"/>
</dbReference>
<dbReference type="Gene3D" id="3.40.50.720">
    <property type="entry name" value="NAD(P)-binding Rossmann-like Domain"/>
    <property type="match status" value="1"/>
</dbReference>